<dbReference type="Proteomes" id="UP000675284">
    <property type="component" value="Unassembled WGS sequence"/>
</dbReference>
<organism evidence="2 3">
    <name type="scientific">Virgibacillus salarius</name>
    <dbReference type="NCBI Taxonomy" id="447199"/>
    <lineage>
        <taxon>Bacteria</taxon>
        <taxon>Bacillati</taxon>
        <taxon>Bacillota</taxon>
        <taxon>Bacilli</taxon>
        <taxon>Bacillales</taxon>
        <taxon>Bacillaceae</taxon>
        <taxon>Virgibacillus</taxon>
    </lineage>
</organism>
<dbReference type="PROSITE" id="PS51257">
    <property type="entry name" value="PROKAR_LIPOPROTEIN"/>
    <property type="match status" value="1"/>
</dbReference>
<sequence length="426" mass="47594">MSKKIIMLLITIVITALIVSGCGSDKNEAKDSEANDAKESATTKEDSKNEAKAEEETKETVQQESDGSNDFSKLISYMEEQTEGTTEVVYENNEPQTHEMEGVTVSLDGYSLVELKDFHTDYAIPFNDQTNGGVIVAKYTVKNDTDNDAYYMPSFYLSYTGAQKSFNNYRDLLPEEEQLPTKLAPSNDYVIKSGETITGYYTYPFGEDQWKQVLAESTATAEVPAPQAKKDDFSSTFGKKGTFTFSLNKEGAEKVEDNKAFYQDKATAGNMGDKKMLSQKDGIGESEKLGDITVTLDGYQFTEFKPNKEEAPRFEAFSNGIVLLTVKFNIDNKSDSEVAHSSIMSKLTVNDGSQYMLNEGMLLNYKYDDMIESGSAGELLQIYTLDQEQYEKIWKDKSFEVEIGPMKDQEANDISKGKKATFTLPK</sequence>
<protein>
    <submittedName>
        <fullName evidence="2">DUF5068 domain-containing protein</fullName>
    </submittedName>
</protein>
<feature type="compositionally biased region" description="Basic and acidic residues" evidence="1">
    <location>
        <begin position="25"/>
        <end position="61"/>
    </location>
</feature>
<dbReference type="RefSeq" id="WP_026679907.1">
    <property type="nucleotide sequence ID" value="NZ_BAAACY010000008.1"/>
</dbReference>
<dbReference type="EMBL" id="JAGSOT010000047">
    <property type="protein sequence ID" value="MBR7797223.1"/>
    <property type="molecule type" value="Genomic_DNA"/>
</dbReference>
<accession>A0A941IB06</accession>
<reference evidence="2" key="1">
    <citation type="submission" date="2021-04" db="EMBL/GenBank/DDBJ databases">
        <title>Isolation and polyphasic classification of algal microorganism.</title>
        <authorList>
            <person name="Wang S."/>
        </authorList>
    </citation>
    <scope>NUCLEOTIDE SEQUENCE</scope>
    <source>
        <strain evidence="2">720a</strain>
    </source>
</reference>
<evidence type="ECO:0000313" key="3">
    <source>
        <dbReference type="Proteomes" id="UP000675284"/>
    </source>
</evidence>
<gene>
    <name evidence="2" type="ORF">KCX74_14385</name>
</gene>
<proteinExistence type="predicted"/>
<dbReference type="InterPro" id="IPR031888">
    <property type="entry name" value="DUF5068"/>
</dbReference>
<name>A0A941IB06_9BACI</name>
<evidence type="ECO:0000256" key="1">
    <source>
        <dbReference type="SAM" id="MobiDB-lite"/>
    </source>
</evidence>
<dbReference type="Gene3D" id="2.60.40.4170">
    <property type="match status" value="2"/>
</dbReference>
<comment type="caution">
    <text evidence="2">The sequence shown here is derived from an EMBL/GenBank/DDBJ whole genome shotgun (WGS) entry which is preliminary data.</text>
</comment>
<dbReference type="Pfam" id="PF16781">
    <property type="entry name" value="DUF5068"/>
    <property type="match status" value="1"/>
</dbReference>
<evidence type="ECO:0000313" key="2">
    <source>
        <dbReference type="EMBL" id="MBR7797223.1"/>
    </source>
</evidence>
<dbReference type="AlphaFoldDB" id="A0A941IB06"/>
<feature type="region of interest" description="Disordered" evidence="1">
    <location>
        <begin position="25"/>
        <end position="69"/>
    </location>
</feature>
<keyword evidence="3" id="KW-1185">Reference proteome</keyword>